<dbReference type="AlphaFoldDB" id="A0A0H4QHX3"/>
<dbReference type="PATRIC" id="fig|1007676.4.peg.205"/>
<dbReference type="KEGG" id="lgn:ABM34_00975"/>
<evidence type="ECO:0000313" key="1">
    <source>
        <dbReference type="EMBL" id="AKP66258.1"/>
    </source>
</evidence>
<keyword evidence="2" id="KW-1185">Reference proteome</keyword>
<sequence length="92" mass="10748">MRKKNRLELLNLIDDVMSDTEGTSLIPVLEAFRTKIIAGYDNGALLDKMYYNIQHISLKDRNVNSDRIYDLLQFIDKSNVWHDLGKHLVKSR</sequence>
<reference evidence="2" key="1">
    <citation type="submission" date="2015-07" db="EMBL/GenBank/DDBJ databases">
        <title>Lactobacillus ginsenosidimutans/EMML 3141/ whole genome sequencing.</title>
        <authorList>
            <person name="Kim M.K."/>
            <person name="Im W.-T."/>
            <person name="Srinivasan S."/>
            <person name="Lee J.-J."/>
        </authorList>
    </citation>
    <scope>NUCLEOTIDE SEQUENCE [LARGE SCALE GENOMIC DNA]</scope>
    <source>
        <strain evidence="2">EMML 3041</strain>
    </source>
</reference>
<gene>
    <name evidence="1" type="ORF">ABM34_00975</name>
</gene>
<protein>
    <recommendedName>
        <fullName evidence="3">Bacteriocin immunity protein</fullName>
    </recommendedName>
</protein>
<evidence type="ECO:0008006" key="3">
    <source>
        <dbReference type="Google" id="ProtNLM"/>
    </source>
</evidence>
<dbReference type="RefSeq" id="WP_048702533.1">
    <property type="nucleotide sequence ID" value="NZ_CP012034.1"/>
</dbReference>
<proteinExistence type="predicted"/>
<name>A0A0H4QHX3_9LACO</name>
<dbReference type="Proteomes" id="UP000036106">
    <property type="component" value="Chromosome"/>
</dbReference>
<dbReference type="OrthoDB" id="2297027at2"/>
<evidence type="ECO:0000313" key="2">
    <source>
        <dbReference type="Proteomes" id="UP000036106"/>
    </source>
</evidence>
<dbReference type="EMBL" id="CP012034">
    <property type="protein sequence ID" value="AKP66258.1"/>
    <property type="molecule type" value="Genomic_DNA"/>
</dbReference>
<organism evidence="1 2">
    <name type="scientific">Companilactobacillus ginsenosidimutans</name>
    <dbReference type="NCBI Taxonomy" id="1007676"/>
    <lineage>
        <taxon>Bacteria</taxon>
        <taxon>Bacillati</taxon>
        <taxon>Bacillota</taxon>
        <taxon>Bacilli</taxon>
        <taxon>Lactobacillales</taxon>
        <taxon>Lactobacillaceae</taxon>
        <taxon>Companilactobacillus</taxon>
    </lineage>
</organism>
<accession>A0A0H4QHX3</accession>